<proteinExistence type="predicted"/>
<sequence>MRLARSVLGLLAALVLMGALGTAAFVIGRTNPDVPMGVFFGASGVLYTMIILFVLAR</sequence>
<keyword evidence="3" id="KW-1185">Reference proteome</keyword>
<dbReference type="EMBL" id="JADBEO010000010">
    <property type="protein sequence ID" value="MDR4306300.1"/>
    <property type="molecule type" value="Genomic_DNA"/>
</dbReference>
<evidence type="ECO:0000256" key="1">
    <source>
        <dbReference type="SAM" id="Phobius"/>
    </source>
</evidence>
<protein>
    <submittedName>
        <fullName evidence="2">Uncharacterized protein</fullName>
    </submittedName>
</protein>
<comment type="caution">
    <text evidence="2">The sequence shown here is derived from an EMBL/GenBank/DDBJ whole genome shotgun (WGS) entry which is preliminary data.</text>
</comment>
<gene>
    <name evidence="2" type="ORF">IHQ68_06675</name>
</gene>
<keyword evidence="1" id="KW-0812">Transmembrane</keyword>
<name>A0ABU1DDW2_9HYPH</name>
<evidence type="ECO:0000313" key="3">
    <source>
        <dbReference type="Proteomes" id="UP001181622"/>
    </source>
</evidence>
<feature type="transmembrane region" description="Helical" evidence="1">
    <location>
        <begin position="34"/>
        <end position="56"/>
    </location>
</feature>
<keyword evidence="1" id="KW-0472">Membrane</keyword>
<keyword evidence="1" id="KW-1133">Transmembrane helix</keyword>
<reference evidence="2" key="1">
    <citation type="submission" date="2020-10" db="EMBL/GenBank/DDBJ databases">
        <authorList>
            <person name="Abbas A."/>
            <person name="Razzaq R."/>
            <person name="Waqas M."/>
            <person name="Abbas N."/>
            <person name="Nielsen T.K."/>
            <person name="Hansen L.H."/>
            <person name="Hussain S."/>
            <person name="Shahid M."/>
        </authorList>
    </citation>
    <scope>NUCLEOTIDE SEQUENCE</scope>
    <source>
        <strain evidence="2">S14</strain>
    </source>
</reference>
<dbReference type="RefSeq" id="WP_309390069.1">
    <property type="nucleotide sequence ID" value="NZ_JADBEO010000010.1"/>
</dbReference>
<organism evidence="2 3">
    <name type="scientific">Chelatococcus sambhunathii</name>
    <dbReference type="NCBI Taxonomy" id="363953"/>
    <lineage>
        <taxon>Bacteria</taxon>
        <taxon>Pseudomonadati</taxon>
        <taxon>Pseudomonadota</taxon>
        <taxon>Alphaproteobacteria</taxon>
        <taxon>Hyphomicrobiales</taxon>
        <taxon>Chelatococcaceae</taxon>
        <taxon>Chelatococcus</taxon>
    </lineage>
</organism>
<evidence type="ECO:0000313" key="2">
    <source>
        <dbReference type="EMBL" id="MDR4306300.1"/>
    </source>
</evidence>
<accession>A0ABU1DDW2</accession>
<dbReference type="Proteomes" id="UP001181622">
    <property type="component" value="Unassembled WGS sequence"/>
</dbReference>